<evidence type="ECO:0000313" key="2">
    <source>
        <dbReference type="EMBL" id="OLQ05151.1"/>
    </source>
</evidence>
<reference evidence="2 3" key="1">
    <citation type="submission" date="2016-02" db="EMBL/GenBank/DDBJ databases">
        <title>Genome analysis of coral dinoflagellate symbionts highlights evolutionary adaptations to a symbiotic lifestyle.</title>
        <authorList>
            <person name="Aranda M."/>
            <person name="Li Y."/>
            <person name="Liew Y.J."/>
            <person name="Baumgarten S."/>
            <person name="Simakov O."/>
            <person name="Wilson M."/>
            <person name="Piel J."/>
            <person name="Ashoor H."/>
            <person name="Bougouffa S."/>
            <person name="Bajic V.B."/>
            <person name="Ryu T."/>
            <person name="Ravasi T."/>
            <person name="Bayer T."/>
            <person name="Micklem G."/>
            <person name="Kim H."/>
            <person name="Bhak J."/>
            <person name="Lajeunesse T.C."/>
            <person name="Voolstra C.R."/>
        </authorList>
    </citation>
    <scope>NUCLEOTIDE SEQUENCE [LARGE SCALE GENOMIC DNA]</scope>
    <source>
        <strain evidence="2 3">CCMP2467</strain>
    </source>
</reference>
<gene>
    <name evidence="2" type="ORF">AK812_SmicGene11686</name>
</gene>
<dbReference type="AlphaFoldDB" id="A0A1Q9ECP1"/>
<dbReference type="EMBL" id="LSRX01000193">
    <property type="protein sequence ID" value="OLQ05151.1"/>
    <property type="molecule type" value="Genomic_DNA"/>
</dbReference>
<name>A0A1Q9ECP1_SYMMI</name>
<evidence type="ECO:0000256" key="1">
    <source>
        <dbReference type="SAM" id="MobiDB-lite"/>
    </source>
</evidence>
<organism evidence="2 3">
    <name type="scientific">Symbiodinium microadriaticum</name>
    <name type="common">Dinoflagellate</name>
    <name type="synonym">Zooxanthella microadriatica</name>
    <dbReference type="NCBI Taxonomy" id="2951"/>
    <lineage>
        <taxon>Eukaryota</taxon>
        <taxon>Sar</taxon>
        <taxon>Alveolata</taxon>
        <taxon>Dinophyceae</taxon>
        <taxon>Suessiales</taxon>
        <taxon>Symbiodiniaceae</taxon>
        <taxon>Symbiodinium</taxon>
    </lineage>
</organism>
<protein>
    <submittedName>
        <fullName evidence="2">Uncharacterized protein</fullName>
    </submittedName>
</protein>
<comment type="caution">
    <text evidence="2">The sequence shown here is derived from an EMBL/GenBank/DDBJ whole genome shotgun (WGS) entry which is preliminary data.</text>
</comment>
<feature type="region of interest" description="Disordered" evidence="1">
    <location>
        <begin position="69"/>
        <end position="88"/>
    </location>
</feature>
<evidence type="ECO:0000313" key="3">
    <source>
        <dbReference type="Proteomes" id="UP000186817"/>
    </source>
</evidence>
<accession>A0A1Q9ECP1</accession>
<proteinExistence type="predicted"/>
<dbReference type="Proteomes" id="UP000186817">
    <property type="component" value="Unassembled WGS sequence"/>
</dbReference>
<dbReference type="OrthoDB" id="10628753at2759"/>
<keyword evidence="3" id="KW-1185">Reference proteome</keyword>
<sequence length="88" mass="10202">MFEQLGHFLAQPQKKGFYLERLFFYARWRVQALRSSGNFFVQTRRHSKGQALPDELDYDFENLDSATAEQEALRGHGMNESGMASKRG</sequence>